<dbReference type="RefSeq" id="WP_035999585.1">
    <property type="nucleotide sequence ID" value="NZ_CP012747.1"/>
</dbReference>
<evidence type="ECO:0000256" key="1">
    <source>
        <dbReference type="SAM" id="MobiDB-lite"/>
    </source>
</evidence>
<evidence type="ECO:0000313" key="3">
    <source>
        <dbReference type="EMBL" id="ALL67817.1"/>
    </source>
</evidence>
<feature type="chain" id="PRO_5006054310" description="Purine nucleoside phosphorylase" evidence="2">
    <location>
        <begin position="23"/>
        <end position="99"/>
    </location>
</feature>
<organism evidence="3 4">
    <name type="scientific">Paraburkholderia caribensis MBA4</name>
    <dbReference type="NCBI Taxonomy" id="1323664"/>
    <lineage>
        <taxon>Bacteria</taxon>
        <taxon>Pseudomonadati</taxon>
        <taxon>Pseudomonadota</taxon>
        <taxon>Betaproteobacteria</taxon>
        <taxon>Burkholderiales</taxon>
        <taxon>Burkholderiaceae</taxon>
        <taxon>Paraburkholderia</taxon>
    </lineage>
</organism>
<dbReference type="Pfam" id="PF13663">
    <property type="entry name" value="DUF4148"/>
    <property type="match status" value="1"/>
</dbReference>
<dbReference type="KEGG" id="bcai:K788_0001062"/>
<feature type="signal peptide" evidence="2">
    <location>
        <begin position="1"/>
        <end position="22"/>
    </location>
</feature>
<sequence>MKTSITIAMLTAVLLMPAISYAKIDSNETTTRAEVKAQIVQAGKDGTLHQSKVHYPDYDASASSAARQSASDYGTMPLNFSQSGSPAKGMSNSKLFEHH</sequence>
<dbReference type="InterPro" id="IPR025421">
    <property type="entry name" value="DUF4148"/>
</dbReference>
<feature type="region of interest" description="Disordered" evidence="1">
    <location>
        <begin position="73"/>
        <end position="99"/>
    </location>
</feature>
<keyword evidence="2" id="KW-0732">Signal</keyword>
<dbReference type="Proteomes" id="UP000019146">
    <property type="component" value="Chromosome 2"/>
</dbReference>
<accession>A0A0P0RH16</accession>
<dbReference type="AlphaFoldDB" id="A0A0P0RH16"/>
<evidence type="ECO:0000313" key="4">
    <source>
        <dbReference type="Proteomes" id="UP000019146"/>
    </source>
</evidence>
<evidence type="ECO:0008006" key="5">
    <source>
        <dbReference type="Google" id="ProtNLM"/>
    </source>
</evidence>
<reference evidence="3 4" key="1">
    <citation type="journal article" date="2014" name="Genome Announc.">
        <title>Draft Genome Sequence of the Haloacid-Degrading Burkholderia caribensis Strain MBA4.</title>
        <authorList>
            <person name="Pan Y."/>
            <person name="Kong K.F."/>
            <person name="Tsang J.S."/>
        </authorList>
    </citation>
    <scope>NUCLEOTIDE SEQUENCE [LARGE SCALE GENOMIC DNA]</scope>
    <source>
        <strain evidence="3 4">MBA4</strain>
    </source>
</reference>
<gene>
    <name evidence="3" type="ORF">K788_0001062</name>
</gene>
<dbReference type="EMBL" id="CP012747">
    <property type="protein sequence ID" value="ALL67817.1"/>
    <property type="molecule type" value="Genomic_DNA"/>
</dbReference>
<protein>
    <recommendedName>
        <fullName evidence="5">Purine nucleoside phosphorylase</fullName>
    </recommendedName>
</protein>
<proteinExistence type="predicted"/>
<feature type="compositionally biased region" description="Polar residues" evidence="1">
    <location>
        <begin position="78"/>
        <end position="99"/>
    </location>
</feature>
<evidence type="ECO:0000256" key="2">
    <source>
        <dbReference type="SAM" id="SignalP"/>
    </source>
</evidence>
<name>A0A0P0RH16_9BURK</name>
<dbReference type="GeneID" id="69971604"/>